<protein>
    <submittedName>
        <fullName evidence="4">Retrovirus-related Pol polyprotein</fullName>
    </submittedName>
</protein>
<sequence length="1263" mass="142868">MPVTGTPEGQESNPSTPSSSNSGGANAKQILEQIASLTFTTNVPPPGHLELKGNLSENWKKWKQVWDAYETVRKLNKRESRFGIATFITCIGPDGLKVHNGLPFCSDEDKQDINVVLNLWKSHCICPTNVIYDRYKFNNRKQESHESINVYAAALRALAATCKFGKLKAEIIRNHLVCGITDNSVRQKLFQEPKLLLEKCLDICRSAEATSPHLKVISEQSSSTGTPADNDNAVDKRKRSVSSKNSRKRNDVNMVTSEDSSEELLSVSFDSHEGNVHAVNEDNFPEKKIFVTMEIAGANIQMQIDTGALCNVLPRKFVPSGTLITEADRTLKMYCKSTLPVLGTCRVSMRNPKNSKKYNVEFVVVKGNYTPLIGFRASQQMNLVTVHQENLQQVTTDAQSLTLNQVAEEFGNVFKGQGCMEGKLHLEIDATVTPVINPPRRVLFALKDNLKSELDWLERLQMIRKVKEPTEWVSTLVVVEKPNGKLRVCIDPVHLNKALKRSHYPLPVIEVVLPELSNVKVFSKGDLKDCFLHIELDDDSSLLTTFQTPWGRYCWKSMPFAISPTPELFQQKLDQNLEGLPGVHRIFDDLLITGKGPTLSAATQDHDKNLRGLLERCQERNIKLNRDKFMFKCSQVPFIGHLLTSEGLKPDPQKVEAICNMPKPEDVQAVQRFVNTVKYLSRFLEDLSDMSEPLRRLTHKGAPWKWSQEQEEAFTKIKKAVSTAPVLKFFNPNEPVEGEGDASEKGIGFALMQEGQPVTYASRSLTKAEQNYSQIEKELLAQVFGMEHNHQYVYGRKVTLWTDHKPLEIIAKKPLAAAPKRLQRLMMRLTQYDVEIKYRRGPEMYLADTLSRAYLPQEHHPGKADQEVERIHSVNFLSISEPQIQEIREETAKDPVLQTLKATILNGWPSQRKELPPELHEYFKSAQQKEPLICYEIPQHPWEKIGCDIFTFNNQDYLCTVDYFSDYFEIDELRKSKTGATVIGKLKKRFATHGIPDTFHSDNGPPFSSNEFSAFAAMYEFEHVTSSPEYPQSNGKVENAVKTAKSLMKKSASTNSDFQLVLLDWRNTPTEGVRLKNVLIDMGATCNIVDLVTWKSLKQKGVKCKSRKCEKKLFAYGLTKSIEVVETFESEIHCKEPGEKCVDEFTVVEGRGKALLGKDTAEKLNVLRVGPPNSPQAYSITRVANIANDLIIYGCGIKEHKEHKENLLAVLQRPREHGLTINEKFQFRLPKLTFFGHNLNSKGIAPTEECLQFKMPGLHRVPQ</sequence>
<dbReference type="PANTHER" id="PTHR37984:SF8">
    <property type="entry name" value="CCHC-TYPE DOMAIN-CONTAINING PROTEIN"/>
    <property type="match status" value="1"/>
</dbReference>
<feature type="domain" description="Reverse transcriptase" evidence="2">
    <location>
        <begin position="460"/>
        <end position="643"/>
    </location>
</feature>
<evidence type="ECO:0000256" key="1">
    <source>
        <dbReference type="SAM" id="MobiDB-lite"/>
    </source>
</evidence>
<dbReference type="InterPro" id="IPR043128">
    <property type="entry name" value="Rev_trsase/Diguanyl_cyclase"/>
</dbReference>
<dbReference type="EMBL" id="LSMT01001155">
    <property type="protein sequence ID" value="PFX12858.1"/>
    <property type="molecule type" value="Genomic_DNA"/>
</dbReference>
<evidence type="ECO:0000259" key="2">
    <source>
        <dbReference type="PROSITE" id="PS50878"/>
    </source>
</evidence>
<dbReference type="InterPro" id="IPR041577">
    <property type="entry name" value="RT_RNaseH_2"/>
</dbReference>
<dbReference type="PANTHER" id="PTHR37984">
    <property type="entry name" value="PROTEIN CBG26694"/>
    <property type="match status" value="1"/>
</dbReference>
<dbReference type="Pfam" id="PF17919">
    <property type="entry name" value="RT_RNaseH_2"/>
    <property type="match status" value="1"/>
</dbReference>
<keyword evidence="5" id="KW-1185">Reference proteome</keyword>
<feature type="compositionally biased region" description="Polar residues" evidence="1">
    <location>
        <begin position="218"/>
        <end position="229"/>
    </location>
</feature>
<proteinExistence type="predicted"/>
<evidence type="ECO:0000259" key="3">
    <source>
        <dbReference type="PROSITE" id="PS50994"/>
    </source>
</evidence>
<dbReference type="Gene3D" id="3.30.420.10">
    <property type="entry name" value="Ribonuclease H-like superfamily/Ribonuclease H"/>
    <property type="match status" value="1"/>
</dbReference>
<dbReference type="InterPro" id="IPR012337">
    <property type="entry name" value="RNaseH-like_sf"/>
</dbReference>
<dbReference type="Proteomes" id="UP000225706">
    <property type="component" value="Unassembled WGS sequence"/>
</dbReference>
<feature type="region of interest" description="Disordered" evidence="1">
    <location>
        <begin position="215"/>
        <end position="259"/>
    </location>
</feature>
<dbReference type="GO" id="GO:0015074">
    <property type="term" value="P:DNA integration"/>
    <property type="evidence" value="ECO:0007669"/>
    <property type="project" value="InterPro"/>
</dbReference>
<evidence type="ECO:0000313" key="4">
    <source>
        <dbReference type="EMBL" id="PFX12858.1"/>
    </source>
</evidence>
<dbReference type="Pfam" id="PF00078">
    <property type="entry name" value="RVT_1"/>
    <property type="match status" value="1"/>
</dbReference>
<dbReference type="InterPro" id="IPR001584">
    <property type="entry name" value="Integrase_cat-core"/>
</dbReference>
<dbReference type="CDD" id="cd01647">
    <property type="entry name" value="RT_LTR"/>
    <property type="match status" value="1"/>
</dbReference>
<feature type="compositionally biased region" description="Low complexity" evidence="1">
    <location>
        <begin position="12"/>
        <end position="22"/>
    </location>
</feature>
<dbReference type="InterPro" id="IPR050951">
    <property type="entry name" value="Retrovirus_Pol_polyprotein"/>
</dbReference>
<name>A0A2B4R8Z5_STYPI</name>
<dbReference type="Pfam" id="PF00665">
    <property type="entry name" value="rve"/>
    <property type="match status" value="1"/>
</dbReference>
<dbReference type="AlphaFoldDB" id="A0A2B4R8Z5"/>
<dbReference type="Gene3D" id="3.10.10.10">
    <property type="entry name" value="HIV Type 1 Reverse Transcriptase, subunit A, domain 1"/>
    <property type="match status" value="1"/>
</dbReference>
<feature type="compositionally biased region" description="Basic residues" evidence="1">
    <location>
        <begin position="236"/>
        <end position="247"/>
    </location>
</feature>
<dbReference type="SUPFAM" id="SSF56672">
    <property type="entry name" value="DNA/RNA polymerases"/>
    <property type="match status" value="2"/>
</dbReference>
<dbReference type="InterPro" id="IPR000477">
    <property type="entry name" value="RT_dom"/>
</dbReference>
<reference evidence="5" key="1">
    <citation type="journal article" date="2017" name="bioRxiv">
        <title>Comparative analysis of the genomes of Stylophora pistillata and Acropora digitifera provides evidence for extensive differences between species of corals.</title>
        <authorList>
            <person name="Voolstra C.R."/>
            <person name="Li Y."/>
            <person name="Liew Y.J."/>
            <person name="Baumgarten S."/>
            <person name="Zoccola D."/>
            <person name="Flot J.-F."/>
            <person name="Tambutte S."/>
            <person name="Allemand D."/>
            <person name="Aranda M."/>
        </authorList>
    </citation>
    <scope>NUCLEOTIDE SEQUENCE [LARGE SCALE GENOMIC DNA]</scope>
</reference>
<dbReference type="CDD" id="cd09274">
    <property type="entry name" value="RNase_HI_RT_Ty3"/>
    <property type="match status" value="1"/>
</dbReference>
<dbReference type="Gene3D" id="3.30.70.270">
    <property type="match status" value="3"/>
</dbReference>
<dbReference type="FunFam" id="3.30.420.10:FF:000063">
    <property type="entry name" value="Retrovirus-related Pol polyprotein from transposon 297-like Protein"/>
    <property type="match status" value="1"/>
</dbReference>
<dbReference type="InterPro" id="IPR043502">
    <property type="entry name" value="DNA/RNA_pol_sf"/>
</dbReference>
<dbReference type="FunFam" id="3.30.70.270:FF:000026">
    <property type="entry name" value="Transposon Ty3-G Gag-Pol polyprotein"/>
    <property type="match status" value="1"/>
</dbReference>
<dbReference type="PROSITE" id="PS50994">
    <property type="entry name" value="INTEGRASE"/>
    <property type="match status" value="1"/>
</dbReference>
<dbReference type="PROSITE" id="PS50878">
    <property type="entry name" value="RT_POL"/>
    <property type="match status" value="1"/>
</dbReference>
<dbReference type="SUPFAM" id="SSF53098">
    <property type="entry name" value="Ribonuclease H-like"/>
    <property type="match status" value="1"/>
</dbReference>
<accession>A0A2B4R8Z5</accession>
<organism evidence="4 5">
    <name type="scientific">Stylophora pistillata</name>
    <name type="common">Smooth cauliflower coral</name>
    <dbReference type="NCBI Taxonomy" id="50429"/>
    <lineage>
        <taxon>Eukaryota</taxon>
        <taxon>Metazoa</taxon>
        <taxon>Cnidaria</taxon>
        <taxon>Anthozoa</taxon>
        <taxon>Hexacorallia</taxon>
        <taxon>Scleractinia</taxon>
        <taxon>Astrocoeniina</taxon>
        <taxon>Pocilloporidae</taxon>
        <taxon>Stylophora</taxon>
    </lineage>
</organism>
<gene>
    <name evidence="4" type="primary">POL</name>
    <name evidence="4" type="ORF">AWC38_SpisGene23115</name>
</gene>
<feature type="non-terminal residue" evidence="4">
    <location>
        <position position="1263"/>
    </location>
</feature>
<dbReference type="CDD" id="cd05481">
    <property type="entry name" value="retropepsin_like_LTR_1"/>
    <property type="match status" value="1"/>
</dbReference>
<feature type="domain" description="Integrase catalytic" evidence="3">
    <location>
        <begin position="937"/>
        <end position="1050"/>
    </location>
</feature>
<feature type="region of interest" description="Disordered" evidence="1">
    <location>
        <begin position="1"/>
        <end position="25"/>
    </location>
</feature>
<dbReference type="InterPro" id="IPR036397">
    <property type="entry name" value="RNaseH_sf"/>
</dbReference>
<dbReference type="OrthoDB" id="5985318at2759"/>
<dbReference type="GO" id="GO:0003676">
    <property type="term" value="F:nucleic acid binding"/>
    <property type="evidence" value="ECO:0007669"/>
    <property type="project" value="InterPro"/>
</dbReference>
<comment type="caution">
    <text evidence="4">The sequence shown here is derived from an EMBL/GenBank/DDBJ whole genome shotgun (WGS) entry which is preliminary data.</text>
</comment>
<evidence type="ECO:0000313" key="5">
    <source>
        <dbReference type="Proteomes" id="UP000225706"/>
    </source>
</evidence>